<dbReference type="InterPro" id="IPR050767">
    <property type="entry name" value="Sel1_AlgK"/>
</dbReference>
<dbReference type="RefSeq" id="WP_052236326.1">
    <property type="nucleotide sequence ID" value="NZ_JSAN01000051.1"/>
</dbReference>
<dbReference type="InterPro" id="IPR011990">
    <property type="entry name" value="TPR-like_helical_dom_sf"/>
</dbReference>
<gene>
    <name evidence="1" type="ORF">DB44_CE00090</name>
</gene>
<protein>
    <recommendedName>
        <fullName evidence="3">Beta-lactamase</fullName>
    </recommendedName>
</protein>
<dbReference type="PANTHER" id="PTHR11102:SF160">
    <property type="entry name" value="ERAD-ASSOCIATED E3 UBIQUITIN-PROTEIN LIGASE COMPONENT HRD3"/>
    <property type="match status" value="1"/>
</dbReference>
<reference evidence="1 2" key="1">
    <citation type="journal article" date="2014" name="Mol. Biol. Evol.">
        <title>Massive expansion of Ubiquitination-related gene families within the Chlamydiae.</title>
        <authorList>
            <person name="Domman D."/>
            <person name="Collingro A."/>
            <person name="Lagkouvardos I."/>
            <person name="Gehre L."/>
            <person name="Weinmaier T."/>
            <person name="Rattei T."/>
            <person name="Subtil A."/>
            <person name="Horn M."/>
        </authorList>
    </citation>
    <scope>NUCLEOTIDE SEQUENCE [LARGE SCALE GENOMIC DNA]</scope>
    <source>
        <strain evidence="1 2">EI2</strain>
    </source>
</reference>
<organism evidence="1 2">
    <name type="scientific">Candidatus Protochlamydia amoebophila</name>
    <dbReference type="NCBI Taxonomy" id="362787"/>
    <lineage>
        <taxon>Bacteria</taxon>
        <taxon>Pseudomonadati</taxon>
        <taxon>Chlamydiota</taxon>
        <taxon>Chlamydiia</taxon>
        <taxon>Parachlamydiales</taxon>
        <taxon>Parachlamydiaceae</taxon>
        <taxon>Candidatus Protochlamydia</taxon>
    </lineage>
</organism>
<dbReference type="PANTHER" id="PTHR11102">
    <property type="entry name" value="SEL-1-LIKE PROTEIN"/>
    <property type="match status" value="1"/>
</dbReference>
<dbReference type="EMBL" id="JSAN01000051">
    <property type="protein sequence ID" value="KIC72610.1"/>
    <property type="molecule type" value="Genomic_DNA"/>
</dbReference>
<dbReference type="AlphaFoldDB" id="A0A0C1JN10"/>
<dbReference type="SUPFAM" id="SSF81901">
    <property type="entry name" value="HCP-like"/>
    <property type="match status" value="1"/>
</dbReference>
<proteinExistence type="predicted"/>
<dbReference type="Gene3D" id="1.25.40.10">
    <property type="entry name" value="Tetratricopeptide repeat domain"/>
    <property type="match status" value="1"/>
</dbReference>
<evidence type="ECO:0000313" key="2">
    <source>
        <dbReference type="Proteomes" id="UP000031465"/>
    </source>
</evidence>
<comment type="caution">
    <text evidence="1">The sequence shown here is derived from an EMBL/GenBank/DDBJ whole genome shotgun (WGS) entry which is preliminary data.</text>
</comment>
<dbReference type="Proteomes" id="UP000031465">
    <property type="component" value="Unassembled WGS sequence"/>
</dbReference>
<evidence type="ECO:0008006" key="3">
    <source>
        <dbReference type="Google" id="ProtNLM"/>
    </source>
</evidence>
<dbReference type="Pfam" id="PF08238">
    <property type="entry name" value="Sel1"/>
    <property type="match status" value="4"/>
</dbReference>
<dbReference type="InterPro" id="IPR006597">
    <property type="entry name" value="Sel1-like"/>
</dbReference>
<accession>A0A0C1JN10</accession>
<dbReference type="SMART" id="SM00671">
    <property type="entry name" value="SEL1"/>
    <property type="match status" value="4"/>
</dbReference>
<name>A0A0C1JN10_9BACT</name>
<sequence length="254" mass="28403">MRLKFIDGDTPINYSTFSFSTDSKLSQSKIINGKMYVLLGSFEKTHPLIRRIGIGIRAVCKILFSLGFGLYSESVREDWKSFWSGKKSKVIYSSSPTLATKLLADRGNVTAQHKLGLMYEQGQGVPQSDQEAIKYYQLAADQGNADAQFSLGFMYKKGRGVPQSDQEAIKYYQLAADQGNADARYNLGRMYKKGRGVPPSYKKAFECFKLVADQGDPFAQYYVGVMYKKGRGVAQSDQEADKYFKLAADQGIVK</sequence>
<evidence type="ECO:0000313" key="1">
    <source>
        <dbReference type="EMBL" id="KIC72610.1"/>
    </source>
</evidence>
<dbReference type="PATRIC" id="fig|362787.3.peg.788"/>